<sequence>MSSKNVYFIKTITNLHVGSGDITYGVIDNMVQRDCVTNYPIINSSSLKGALRAFFEGIKSDNIIEIFGKDSKDNNTNLENDALGGKGKMAFFDAKILFRPVRSNKRPYVLVTCPQALNDFFEYLDLCKITHNITNLKDLENKCNFKLEDNEKFEEISKTLSNSENFEELVNLLSLDGENIIICSNEEFSNLNLPVIARNQLENGESKNLWYEEVVPRKSIFYFMTNCEGEDNLNDTFKEVIKEKLVQIGGNATIGYGFCNISQLKNK</sequence>
<dbReference type="InterPro" id="IPR005537">
    <property type="entry name" value="RAMP_III_fam"/>
</dbReference>
<dbReference type="Pfam" id="PF03787">
    <property type="entry name" value="RAMPs"/>
    <property type="match status" value="1"/>
</dbReference>
<accession>A0A8J7RJV9</accession>
<evidence type="ECO:0000313" key="4">
    <source>
        <dbReference type="Proteomes" id="UP000740329"/>
    </source>
</evidence>
<dbReference type="GO" id="GO:0051607">
    <property type="term" value="P:defense response to virus"/>
    <property type="evidence" value="ECO:0007669"/>
    <property type="project" value="UniProtKB-KW"/>
</dbReference>
<name>A0A8J7RJV9_METVO</name>
<dbReference type="Proteomes" id="UP000740329">
    <property type="component" value="Unassembled WGS sequence"/>
</dbReference>
<dbReference type="InterPro" id="IPR013410">
    <property type="entry name" value="CRISPR-assoc_RAMP_Cmr4"/>
</dbReference>
<dbReference type="NCBIfam" id="TIGR02580">
    <property type="entry name" value="cas_RAMP_Cmr4"/>
    <property type="match status" value="1"/>
</dbReference>
<evidence type="ECO:0000259" key="2">
    <source>
        <dbReference type="Pfam" id="PF03787"/>
    </source>
</evidence>
<evidence type="ECO:0000256" key="1">
    <source>
        <dbReference type="ARBA" id="ARBA00023118"/>
    </source>
</evidence>
<feature type="domain" description="CRISPR type III-associated protein" evidence="2">
    <location>
        <begin position="9"/>
        <end position="259"/>
    </location>
</feature>
<dbReference type="PANTHER" id="PTHR36700:SF1">
    <property type="entry name" value="CRISPR SYSTEM CMR SUBUNIT CMR4"/>
    <property type="match status" value="1"/>
</dbReference>
<gene>
    <name evidence="3" type="ORF">J3E07_001682</name>
</gene>
<proteinExistence type="predicted"/>
<dbReference type="RefSeq" id="WP_209591750.1">
    <property type="nucleotide sequence ID" value="NZ_JAGGMV010000010.1"/>
</dbReference>
<organism evidence="3 4">
    <name type="scientific">Methanococcus voltae</name>
    <dbReference type="NCBI Taxonomy" id="2188"/>
    <lineage>
        <taxon>Archaea</taxon>
        <taxon>Methanobacteriati</taxon>
        <taxon>Methanobacteriota</taxon>
        <taxon>Methanomada group</taxon>
        <taxon>Methanococci</taxon>
        <taxon>Methanococcales</taxon>
        <taxon>Methanococcaceae</taxon>
        <taxon>Methanococcus</taxon>
    </lineage>
</organism>
<keyword evidence="1" id="KW-0051">Antiviral defense</keyword>
<protein>
    <submittedName>
        <fullName evidence="3">CRISPR-associated protein Cmr4</fullName>
    </submittedName>
</protein>
<dbReference type="PANTHER" id="PTHR36700">
    <property type="entry name" value="CRISPR SYSTEM CMR SUBUNIT CMR4"/>
    <property type="match status" value="1"/>
</dbReference>
<dbReference type="AlphaFoldDB" id="A0A8J7RJV9"/>
<reference evidence="3" key="1">
    <citation type="submission" date="2021-03" db="EMBL/GenBank/DDBJ databases">
        <title>Genomic Encyclopedia of Type Strains, Phase IV (KMG-V): Genome sequencing to study the core and pangenomes of soil and plant-associated prokaryotes.</title>
        <authorList>
            <person name="Whitman W."/>
        </authorList>
    </citation>
    <scope>NUCLEOTIDE SEQUENCE</scope>
    <source>
        <strain evidence="3">C4</strain>
    </source>
</reference>
<comment type="caution">
    <text evidence="3">The sequence shown here is derived from an EMBL/GenBank/DDBJ whole genome shotgun (WGS) entry which is preliminary data.</text>
</comment>
<evidence type="ECO:0000313" key="3">
    <source>
        <dbReference type="EMBL" id="MBP2202241.1"/>
    </source>
</evidence>
<dbReference type="EMBL" id="JAGGMV010000010">
    <property type="protein sequence ID" value="MBP2202241.1"/>
    <property type="molecule type" value="Genomic_DNA"/>
</dbReference>